<dbReference type="SUPFAM" id="SSF51735">
    <property type="entry name" value="NAD(P)-binding Rossmann-fold domains"/>
    <property type="match status" value="1"/>
</dbReference>
<protein>
    <submittedName>
        <fullName evidence="7">3-beta hydroxysteroid dehydrogenase/isomerase family-domain-containing protein</fullName>
    </submittedName>
</protein>
<dbReference type="PANTHER" id="PTHR19359:SF95">
    <property type="entry name" value="CYTOCHROME B5 TYPE B"/>
    <property type="match status" value="1"/>
</dbReference>
<keyword evidence="5" id="KW-1133">Transmembrane helix</keyword>
<keyword evidence="1" id="KW-0349">Heme</keyword>
<dbReference type="AlphaFoldDB" id="A0A836CIL1"/>
<dbReference type="Gene3D" id="3.10.120.10">
    <property type="entry name" value="Cytochrome b5-like heme/steroid binding domain"/>
    <property type="match status" value="1"/>
</dbReference>
<dbReference type="Gene3D" id="3.40.50.720">
    <property type="entry name" value="NAD(P)-binding Rossmann-like Domain"/>
    <property type="match status" value="1"/>
</dbReference>
<dbReference type="SUPFAM" id="SSF55856">
    <property type="entry name" value="Cytochrome b5-like heme/steroid binding domain"/>
    <property type="match status" value="1"/>
</dbReference>
<dbReference type="GO" id="GO:0020037">
    <property type="term" value="F:heme binding"/>
    <property type="evidence" value="ECO:0007669"/>
    <property type="project" value="TreeGrafter"/>
</dbReference>
<evidence type="ECO:0000313" key="8">
    <source>
        <dbReference type="Proteomes" id="UP000664859"/>
    </source>
</evidence>
<reference evidence="7" key="1">
    <citation type="submission" date="2021-02" db="EMBL/GenBank/DDBJ databases">
        <title>First Annotated Genome of the Yellow-green Alga Tribonema minus.</title>
        <authorList>
            <person name="Mahan K.M."/>
        </authorList>
    </citation>
    <scope>NUCLEOTIDE SEQUENCE</scope>
    <source>
        <strain evidence="7">UTEX B ZZ1240</strain>
    </source>
</reference>
<dbReference type="OrthoDB" id="260519at2759"/>
<evidence type="ECO:0000256" key="3">
    <source>
        <dbReference type="ARBA" id="ARBA00023004"/>
    </source>
</evidence>
<dbReference type="GO" id="GO:0016616">
    <property type="term" value="F:oxidoreductase activity, acting on the CH-OH group of donors, NAD or NADP as acceptor"/>
    <property type="evidence" value="ECO:0007669"/>
    <property type="project" value="InterPro"/>
</dbReference>
<keyword evidence="3" id="KW-0408">Iron</keyword>
<dbReference type="Pfam" id="PF01073">
    <property type="entry name" value="3Beta_HSD"/>
    <property type="match status" value="1"/>
</dbReference>
<dbReference type="PANTHER" id="PTHR19359">
    <property type="entry name" value="CYTOCHROME B5"/>
    <property type="match status" value="1"/>
</dbReference>
<proteinExistence type="inferred from homology"/>
<evidence type="ECO:0000256" key="4">
    <source>
        <dbReference type="ARBA" id="ARBA00038168"/>
    </source>
</evidence>
<evidence type="ECO:0000256" key="1">
    <source>
        <dbReference type="ARBA" id="ARBA00022617"/>
    </source>
</evidence>
<keyword evidence="2" id="KW-0479">Metal-binding</keyword>
<keyword evidence="5" id="KW-0812">Transmembrane</keyword>
<dbReference type="GO" id="GO:0016853">
    <property type="term" value="F:isomerase activity"/>
    <property type="evidence" value="ECO:0007669"/>
    <property type="project" value="UniProtKB-KW"/>
</dbReference>
<evidence type="ECO:0000313" key="7">
    <source>
        <dbReference type="EMBL" id="KAG5187930.1"/>
    </source>
</evidence>
<dbReference type="EMBL" id="JAFCMP010000079">
    <property type="protein sequence ID" value="KAG5187930.1"/>
    <property type="molecule type" value="Genomic_DNA"/>
</dbReference>
<organism evidence="7 8">
    <name type="scientific">Tribonema minus</name>
    <dbReference type="NCBI Taxonomy" id="303371"/>
    <lineage>
        <taxon>Eukaryota</taxon>
        <taxon>Sar</taxon>
        <taxon>Stramenopiles</taxon>
        <taxon>Ochrophyta</taxon>
        <taxon>PX clade</taxon>
        <taxon>Xanthophyceae</taxon>
        <taxon>Tribonematales</taxon>
        <taxon>Tribonemataceae</taxon>
        <taxon>Tribonema</taxon>
    </lineage>
</organism>
<dbReference type="SMART" id="SM01117">
    <property type="entry name" value="Cyt-b5"/>
    <property type="match status" value="1"/>
</dbReference>
<dbReference type="GO" id="GO:0006694">
    <property type="term" value="P:steroid biosynthetic process"/>
    <property type="evidence" value="ECO:0007669"/>
    <property type="project" value="InterPro"/>
</dbReference>
<comment type="similarity">
    <text evidence="4">Belongs to the cytochrome b5 family.</text>
</comment>
<dbReference type="PROSITE" id="PS50255">
    <property type="entry name" value="CYTOCHROME_B5_2"/>
    <property type="match status" value="1"/>
</dbReference>
<gene>
    <name evidence="7" type="ORF">JKP88DRAFT_275892</name>
</gene>
<feature type="domain" description="Cytochrome b5 heme-binding" evidence="6">
    <location>
        <begin position="363"/>
        <end position="435"/>
    </location>
</feature>
<keyword evidence="5" id="KW-0472">Membrane</keyword>
<sequence length="504" mass="52779">MGPPEISYIELPPSVLRKPLEYPGLPQEVLVTSGANSCLTKAVLDLLQTYTAANATVLEVGSTSDAGMEELLQGKDVVLHVGLPKADATSEELNRFLQQTEALLHAASSAKVKSFVFASVASVVFTGSDLRAAGADLPPASPCIDAHTAALSAAEQRVAAFNGRGGALATAVVRHHNLYGAGDADLLPALAQHAREARMQVVGGGDNVVDFSYAGNVAHAHLLAARALAAGGSDAAALAGCAVVATDAEPVPYRQFVGGVLEGLGYGSKAATSVPYAVAFSLALFFHAVAFMFGSVVALRPRLTLGRLKSLTRFQYYSGAAAHELLGYHPPWSRAEALQITLQSADARALRNPAARVRPVGPFSAAEVARHRTADDAWIIVDGKVYAVTPYLEQHPGGDAILNNAGADSSAGFHGPQHPAQAAEVLQEFYVGDLLQEPLRKDMQGGAAEARGAEQRCGTCAPPDPSISSYINEYWGRRCPNAGLQTVQQRSNRLVFAGGEWGTV</sequence>
<dbReference type="GO" id="GO:0046872">
    <property type="term" value="F:metal ion binding"/>
    <property type="evidence" value="ECO:0007669"/>
    <property type="project" value="UniProtKB-KW"/>
</dbReference>
<dbReference type="InterPro" id="IPR036400">
    <property type="entry name" value="Cyt_B5-like_heme/steroid_sf"/>
</dbReference>
<comment type="caution">
    <text evidence="7">The sequence shown here is derived from an EMBL/GenBank/DDBJ whole genome shotgun (WGS) entry which is preliminary data.</text>
</comment>
<dbReference type="InterPro" id="IPR050668">
    <property type="entry name" value="Cytochrome_b5"/>
</dbReference>
<evidence type="ECO:0000259" key="6">
    <source>
        <dbReference type="PROSITE" id="PS50255"/>
    </source>
</evidence>
<evidence type="ECO:0000256" key="2">
    <source>
        <dbReference type="ARBA" id="ARBA00022723"/>
    </source>
</evidence>
<dbReference type="Proteomes" id="UP000664859">
    <property type="component" value="Unassembled WGS sequence"/>
</dbReference>
<keyword evidence="7" id="KW-0413">Isomerase</keyword>
<dbReference type="InterPro" id="IPR001199">
    <property type="entry name" value="Cyt_B5-like_heme/steroid-bd"/>
</dbReference>
<dbReference type="InterPro" id="IPR036291">
    <property type="entry name" value="NAD(P)-bd_dom_sf"/>
</dbReference>
<accession>A0A836CIL1</accession>
<feature type="transmembrane region" description="Helical" evidence="5">
    <location>
        <begin position="276"/>
        <end position="299"/>
    </location>
</feature>
<keyword evidence="8" id="KW-1185">Reference proteome</keyword>
<dbReference type="InterPro" id="IPR002225">
    <property type="entry name" value="3Beta_OHSteriod_DH/Estase"/>
</dbReference>
<evidence type="ECO:0000256" key="5">
    <source>
        <dbReference type="SAM" id="Phobius"/>
    </source>
</evidence>
<name>A0A836CIL1_9STRA</name>
<dbReference type="GO" id="GO:0016020">
    <property type="term" value="C:membrane"/>
    <property type="evidence" value="ECO:0007669"/>
    <property type="project" value="TreeGrafter"/>
</dbReference>
<dbReference type="Pfam" id="PF00173">
    <property type="entry name" value="Cyt-b5"/>
    <property type="match status" value="1"/>
</dbReference>